<feature type="domain" description="Phage tail tape measure protein" evidence="2">
    <location>
        <begin position="99"/>
        <end position="298"/>
    </location>
</feature>
<feature type="transmembrane region" description="Helical" evidence="1">
    <location>
        <begin position="543"/>
        <end position="561"/>
    </location>
</feature>
<feature type="transmembrane region" description="Helical" evidence="1">
    <location>
        <begin position="516"/>
        <end position="537"/>
    </location>
</feature>
<dbReference type="Proteomes" id="UP000184442">
    <property type="component" value="Unassembled WGS sequence"/>
</dbReference>
<dbReference type="NCBIfam" id="TIGR01760">
    <property type="entry name" value="tape_meas_TP901"/>
    <property type="match status" value="1"/>
</dbReference>
<feature type="transmembrane region" description="Helical" evidence="1">
    <location>
        <begin position="599"/>
        <end position="621"/>
    </location>
</feature>
<evidence type="ECO:0000259" key="2">
    <source>
        <dbReference type="Pfam" id="PF10145"/>
    </source>
</evidence>
<gene>
    <name evidence="3" type="ORF">SAMN02745176_01658</name>
</gene>
<organism evidence="3 4">
    <name type="scientific">Lutispora thermophila DSM 19022</name>
    <dbReference type="NCBI Taxonomy" id="1122184"/>
    <lineage>
        <taxon>Bacteria</taxon>
        <taxon>Bacillati</taxon>
        <taxon>Bacillota</taxon>
        <taxon>Clostridia</taxon>
        <taxon>Lutisporales</taxon>
        <taxon>Lutisporaceae</taxon>
        <taxon>Lutispora</taxon>
    </lineage>
</organism>
<keyword evidence="1" id="KW-0812">Transmembrane</keyword>
<evidence type="ECO:0000313" key="3">
    <source>
        <dbReference type="EMBL" id="SHI88066.1"/>
    </source>
</evidence>
<dbReference type="STRING" id="1122184.SAMN02745176_01658"/>
<proteinExistence type="predicted"/>
<name>A0A1M6ERM3_9FIRM</name>
<accession>A0A1M6ERM3</accession>
<feature type="transmembrane region" description="Helical" evidence="1">
    <location>
        <begin position="398"/>
        <end position="427"/>
    </location>
</feature>
<protein>
    <submittedName>
        <fullName evidence="3">Phage tail tape measure protein, TP901 family, core region</fullName>
    </submittedName>
</protein>
<sequence length="816" mass="87249">MKNSLSLESVFKLSLIMNMVDHLTGPMARVQSSVGGSVSKLESMEQTFGDMTKTGAAMAGIGAQITDAALAPVAATFETRRALGELTAMGVKDLKTLESAAKEFSDTWSGTTKAEFLSAAIDIKGGIDALNEEGIAAYTEMAGLTAKATGSTIGEMTSLFATGYGIYKDFYSDLSDIEFGEIFSAGIAQAILTFKASGSSMAQSITALGAAATTANVPLEEQLTVLGMLQATMSGSEAGTKYRAFLRTAAKAGEELGLSFLDANKQLRSMPEILGVMKAKYGETLDAMEKQEIQKAFGSDEAVALIDLLYSKTDDLQSNILTLYDSMGKGTEVTKEMASAINQTEPERFRVLQQRIQNVKESIGNSLLPTINELMGKGEQILTKVDSWIANNQELVKVIMLIVLALGGFLMVAGTTITIVGGVGLVFTKTAGLATGFYRAVKGIPDLLETIQIRALYAGDSLKRGFGAVKTFASSAVTGIKNVAVNIASMARTAAINGVTALKNMALGLVGMARQAITTAVTAMPGLIASVWSFTAALLANPITWIIVGIVALVAAIILLWRNWDSVVSWIQGVWNGFVNGIKAGFDWIRNLFSGMPTWLQIAIAAFMPFIGIPMLIITHWDAIVGFFTNLWSRVKDAFVNGINAVKNFFLGIPEWFRQSGAKIIDTLVEGIKSAAMKPVEAVKGIFQKVRNLLPFSDAKEGPLSELTLSGQRTMSTLAQGIEQGADLPAQAVEKGLGRIDTTGGREPVKKVNLKEISRETETSETTTERDKGINIDKLLLNVDFSKIKELPLLLKLLKEIEDYVNSNGLVTEGEG</sequence>
<keyword evidence="4" id="KW-1185">Reference proteome</keyword>
<keyword evidence="1" id="KW-1133">Transmembrane helix</keyword>
<dbReference type="AlphaFoldDB" id="A0A1M6ERM3"/>
<evidence type="ECO:0000313" key="4">
    <source>
        <dbReference type="Proteomes" id="UP000184442"/>
    </source>
</evidence>
<evidence type="ECO:0000256" key="1">
    <source>
        <dbReference type="SAM" id="Phobius"/>
    </source>
</evidence>
<dbReference type="EMBL" id="FQZS01000010">
    <property type="protein sequence ID" value="SHI88066.1"/>
    <property type="molecule type" value="Genomic_DNA"/>
</dbReference>
<dbReference type="Pfam" id="PF10145">
    <property type="entry name" value="PhageMin_Tail"/>
    <property type="match status" value="1"/>
</dbReference>
<dbReference type="InterPro" id="IPR010090">
    <property type="entry name" value="Phage_tape_meas"/>
</dbReference>
<reference evidence="3 4" key="1">
    <citation type="submission" date="2016-11" db="EMBL/GenBank/DDBJ databases">
        <authorList>
            <person name="Jaros S."/>
            <person name="Januszkiewicz K."/>
            <person name="Wedrychowicz H."/>
        </authorList>
    </citation>
    <scope>NUCLEOTIDE SEQUENCE [LARGE SCALE GENOMIC DNA]</scope>
    <source>
        <strain evidence="3 4">DSM 19022</strain>
    </source>
</reference>
<keyword evidence="1" id="KW-0472">Membrane</keyword>